<accession>A0A0F4ZIM6</accession>
<dbReference type="AlphaFoldDB" id="A0A0F4ZIM6"/>
<gene>
    <name evidence="2" type="ORF">TD95_004174</name>
</gene>
<feature type="signal peptide" evidence="1">
    <location>
        <begin position="1"/>
        <end position="19"/>
    </location>
</feature>
<dbReference type="EMBL" id="LAEV01000741">
    <property type="protein sequence ID" value="KKA29708.1"/>
    <property type="molecule type" value="Genomic_DNA"/>
</dbReference>
<dbReference type="PANTHER" id="PTHR34587">
    <property type="entry name" value="VWFA DOMAIN-CONTAINING PROTEIN"/>
    <property type="match status" value="1"/>
</dbReference>
<reference evidence="2 3" key="1">
    <citation type="submission" date="2015-03" db="EMBL/GenBank/DDBJ databases">
        <authorList>
            <person name="Radwan O."/>
            <person name="Al-Naeli F.A."/>
            <person name="Rendon G.A."/>
            <person name="Fields C."/>
        </authorList>
    </citation>
    <scope>NUCLEOTIDE SEQUENCE [LARGE SCALE GENOMIC DNA]</scope>
    <source>
        <strain evidence="2">CR-DP1</strain>
    </source>
</reference>
<dbReference type="OrthoDB" id="2336871at2759"/>
<evidence type="ECO:0000313" key="3">
    <source>
        <dbReference type="Proteomes" id="UP000033483"/>
    </source>
</evidence>
<keyword evidence="1" id="KW-0732">Signal</keyword>
<proteinExistence type="predicted"/>
<evidence type="ECO:0008006" key="4">
    <source>
        <dbReference type="Google" id="ProtNLM"/>
    </source>
</evidence>
<dbReference type="Proteomes" id="UP000033483">
    <property type="component" value="Unassembled WGS sequence"/>
</dbReference>
<name>A0A0F4ZIM6_9PEZI</name>
<evidence type="ECO:0000313" key="2">
    <source>
        <dbReference type="EMBL" id="KKA29708.1"/>
    </source>
</evidence>
<protein>
    <recommendedName>
        <fullName evidence="4">Ubiquitin 3 binding protein But2 C-terminal domain-containing protein</fullName>
    </recommendedName>
</protein>
<evidence type="ECO:0000256" key="1">
    <source>
        <dbReference type="SAM" id="SignalP"/>
    </source>
</evidence>
<dbReference type="InterPro" id="IPR053216">
    <property type="entry name" value="Appressorial_penetr-assoc"/>
</dbReference>
<comment type="caution">
    <text evidence="2">The sequence shown here is derived from an EMBL/GenBank/DDBJ whole genome shotgun (WGS) entry which is preliminary data.</text>
</comment>
<organism evidence="2 3">
    <name type="scientific">Thielaviopsis punctulata</name>
    <dbReference type="NCBI Taxonomy" id="72032"/>
    <lineage>
        <taxon>Eukaryota</taxon>
        <taxon>Fungi</taxon>
        <taxon>Dikarya</taxon>
        <taxon>Ascomycota</taxon>
        <taxon>Pezizomycotina</taxon>
        <taxon>Sordariomycetes</taxon>
        <taxon>Hypocreomycetidae</taxon>
        <taxon>Microascales</taxon>
        <taxon>Ceratocystidaceae</taxon>
        <taxon>Thielaviopsis</taxon>
    </lineage>
</organism>
<keyword evidence="3" id="KW-1185">Reference proteome</keyword>
<feature type="chain" id="PRO_5002482692" description="Ubiquitin 3 binding protein But2 C-terminal domain-containing protein" evidence="1">
    <location>
        <begin position="20"/>
        <end position="260"/>
    </location>
</feature>
<dbReference type="PANTHER" id="PTHR34587:SF2">
    <property type="entry name" value="G-PROTEIN COUPLED RECEPTORS FAMILY 1 PROFILE DOMAIN-CONTAINING PROTEIN"/>
    <property type="match status" value="1"/>
</dbReference>
<sequence length="260" mass="27378">MKSSIIFIVCAAHLALAVGETLQIESNCLDRNAIQVASNTTGVTSASNSSTPSETDPYNFINYCSGRTVTNGTQNVAGSCNPIPMGRIPSTSQMISSIITFPQPQAILTENSTFSISIQTTNLALGFFSNAKTNYVSAPQDLDATGRVLGHVHVTIQSLLSLNTTTPPDASTYVFFKGINDSGNGRGLLHAQVTGGLMAGVYRVCTLMAATNHQPVIMPVALRGAQDDCIRFTVVAGREECPSPVTVTATETVTTTLSEP</sequence>